<protein>
    <submittedName>
        <fullName evidence="7">Sof1-like protein domain-containing protein</fullName>
    </submittedName>
</protein>
<dbReference type="WBParaSite" id="PDA_v2.g28645.t1">
    <property type="protein sequence ID" value="PDA_v2.g28645.t1"/>
    <property type="gene ID" value="PDA_v2.g28645"/>
</dbReference>
<organism evidence="6 7">
    <name type="scientific">Panagrolaimus davidi</name>
    <dbReference type="NCBI Taxonomy" id="227884"/>
    <lineage>
        <taxon>Eukaryota</taxon>
        <taxon>Metazoa</taxon>
        <taxon>Ecdysozoa</taxon>
        <taxon>Nematoda</taxon>
        <taxon>Chromadorea</taxon>
        <taxon>Rhabditida</taxon>
        <taxon>Tylenchina</taxon>
        <taxon>Panagrolaimomorpha</taxon>
        <taxon>Panagrolaimoidea</taxon>
        <taxon>Panagrolaimidae</taxon>
        <taxon>Panagrolaimus</taxon>
    </lineage>
</organism>
<dbReference type="InterPro" id="IPR051733">
    <property type="entry name" value="WD_repeat_DCAF13/WDSOF1"/>
</dbReference>
<dbReference type="GO" id="GO:0032040">
    <property type="term" value="C:small-subunit processome"/>
    <property type="evidence" value="ECO:0007669"/>
    <property type="project" value="TreeGrafter"/>
</dbReference>
<name>A0A914QMQ7_9BILA</name>
<evidence type="ECO:0000256" key="4">
    <source>
        <dbReference type="ARBA" id="ARBA00023242"/>
    </source>
</evidence>
<proteinExistence type="predicted"/>
<keyword evidence="3" id="KW-0677">Repeat</keyword>
<feature type="domain" description="Sof1-like protein" evidence="5">
    <location>
        <begin position="4"/>
        <end position="71"/>
    </location>
</feature>
<dbReference type="Pfam" id="PF04158">
    <property type="entry name" value="Sof1"/>
    <property type="match status" value="1"/>
</dbReference>
<accession>A0A914QMQ7</accession>
<dbReference type="PANTHER" id="PTHR22851">
    <property type="entry name" value="U3 SMALL NUCLEOLAR RNA U3 SNORNA ASSOCIATED PROTEIN"/>
    <property type="match status" value="1"/>
</dbReference>
<comment type="subcellular location">
    <subcellularLocation>
        <location evidence="1">Nucleus</location>
        <location evidence="1">Nucleolus</location>
    </subcellularLocation>
</comment>
<evidence type="ECO:0000313" key="7">
    <source>
        <dbReference type="WBParaSite" id="PDA_v2.g28645.t1"/>
    </source>
</evidence>
<evidence type="ECO:0000259" key="5">
    <source>
        <dbReference type="Pfam" id="PF04158"/>
    </source>
</evidence>
<keyword evidence="4" id="KW-0539">Nucleus</keyword>
<dbReference type="PANTHER" id="PTHR22851:SF0">
    <property type="entry name" value="DDB1- AND CUL4-ASSOCIATED FACTOR 13"/>
    <property type="match status" value="1"/>
</dbReference>
<evidence type="ECO:0000313" key="6">
    <source>
        <dbReference type="Proteomes" id="UP000887578"/>
    </source>
</evidence>
<dbReference type="GO" id="GO:0000462">
    <property type="term" value="P:maturation of SSU-rRNA from tricistronic rRNA transcript (SSU-rRNA, 5.8S rRNA, LSU-rRNA)"/>
    <property type="evidence" value="ECO:0007669"/>
    <property type="project" value="TreeGrafter"/>
</dbReference>
<evidence type="ECO:0000256" key="3">
    <source>
        <dbReference type="ARBA" id="ARBA00022737"/>
    </source>
</evidence>
<keyword evidence="2" id="KW-0853">WD repeat</keyword>
<dbReference type="Proteomes" id="UP000887578">
    <property type="component" value="Unplaced"/>
</dbReference>
<keyword evidence="6" id="KW-1185">Reference proteome</keyword>
<dbReference type="AlphaFoldDB" id="A0A914QMQ7"/>
<sequence length="98" mass="11966">MLLQLQPRENASHEYNERLKKQYQNHLQTGTIIKHRQVPKIIFHTAKECKIIVDKKKRKEGNLRRYAKPGTLWILFYRWLHILFVVEFNKVNVKVYFC</sequence>
<dbReference type="InterPro" id="IPR007287">
    <property type="entry name" value="Sof1"/>
</dbReference>
<reference evidence="7" key="1">
    <citation type="submission" date="2022-11" db="UniProtKB">
        <authorList>
            <consortium name="WormBaseParasite"/>
        </authorList>
    </citation>
    <scope>IDENTIFICATION</scope>
</reference>
<evidence type="ECO:0000256" key="1">
    <source>
        <dbReference type="ARBA" id="ARBA00004604"/>
    </source>
</evidence>
<evidence type="ECO:0000256" key="2">
    <source>
        <dbReference type="ARBA" id="ARBA00022574"/>
    </source>
</evidence>